<name>A0A0F9KME7_9ZZZZ</name>
<organism evidence="1">
    <name type="scientific">marine sediment metagenome</name>
    <dbReference type="NCBI Taxonomy" id="412755"/>
    <lineage>
        <taxon>unclassified sequences</taxon>
        <taxon>metagenomes</taxon>
        <taxon>ecological metagenomes</taxon>
    </lineage>
</organism>
<protein>
    <submittedName>
        <fullName evidence="1">Uncharacterized protein</fullName>
    </submittedName>
</protein>
<dbReference type="AlphaFoldDB" id="A0A0F9KME7"/>
<reference evidence="1" key="1">
    <citation type="journal article" date="2015" name="Nature">
        <title>Complex archaea that bridge the gap between prokaryotes and eukaryotes.</title>
        <authorList>
            <person name="Spang A."/>
            <person name="Saw J.H."/>
            <person name="Jorgensen S.L."/>
            <person name="Zaremba-Niedzwiedzka K."/>
            <person name="Martijn J."/>
            <person name="Lind A.E."/>
            <person name="van Eijk R."/>
            <person name="Schleper C."/>
            <person name="Guy L."/>
            <person name="Ettema T.J."/>
        </authorList>
    </citation>
    <scope>NUCLEOTIDE SEQUENCE</scope>
</reference>
<accession>A0A0F9KME7</accession>
<evidence type="ECO:0000313" key="1">
    <source>
        <dbReference type="EMBL" id="KKM83259.1"/>
    </source>
</evidence>
<sequence length="108" mass="12420">MKCPRCDSTVVFPAATPEDKHTCHICEYKWRDEKNGGARAKLEVGSDLRVVALYSAFGIWDEENNRFVRSPKTDKMLTRDTLESANRLLRGIEYVRDRFPDPEKGGAW</sequence>
<dbReference type="EMBL" id="LAZR01007741">
    <property type="protein sequence ID" value="KKM83259.1"/>
    <property type="molecule type" value="Genomic_DNA"/>
</dbReference>
<comment type="caution">
    <text evidence="1">The sequence shown here is derived from an EMBL/GenBank/DDBJ whole genome shotgun (WGS) entry which is preliminary data.</text>
</comment>
<proteinExistence type="predicted"/>
<gene>
    <name evidence="1" type="ORF">LCGC14_1311160</name>
</gene>